<dbReference type="EMBL" id="JABEZW010000003">
    <property type="protein sequence ID" value="MBA0761359.1"/>
    <property type="molecule type" value="Genomic_DNA"/>
</dbReference>
<keyword evidence="2" id="KW-1185">Reference proteome</keyword>
<protein>
    <submittedName>
        <fullName evidence="1">Uncharacterized protein</fullName>
    </submittedName>
</protein>
<gene>
    <name evidence="1" type="ORF">Gotri_024015</name>
</gene>
<comment type="caution">
    <text evidence="1">The sequence shown here is derived from an EMBL/GenBank/DDBJ whole genome shotgun (WGS) entry which is preliminary data.</text>
</comment>
<sequence>MLLIMMLRFRVLKTIFVRLELFFLMVLFFQVRCCSHILNLIVKVGLELANDVACKIRNGIKYIEKSRIHKKRFYDVVDKNFYLNVTKKLRLRCVCV</sequence>
<reference evidence="1 2" key="1">
    <citation type="journal article" date="2019" name="Genome Biol. Evol.">
        <title>Insights into the evolution of the New World diploid cottons (Gossypium, subgenus Houzingenia) based on genome sequencing.</title>
        <authorList>
            <person name="Grover C.E."/>
            <person name="Arick M.A. 2nd"/>
            <person name="Thrash A."/>
            <person name="Conover J.L."/>
            <person name="Sanders W.S."/>
            <person name="Peterson D.G."/>
            <person name="Frelichowski J.E."/>
            <person name="Scheffler J.A."/>
            <person name="Scheffler B.E."/>
            <person name="Wendel J.F."/>
        </authorList>
    </citation>
    <scope>NUCLEOTIDE SEQUENCE [LARGE SCALE GENOMIC DNA]</scope>
    <source>
        <strain evidence="1">8</strain>
        <tissue evidence="1">Leaf</tissue>
    </source>
</reference>
<dbReference type="Proteomes" id="UP000593568">
    <property type="component" value="Unassembled WGS sequence"/>
</dbReference>
<accession>A0A7J9DKX6</accession>
<evidence type="ECO:0000313" key="1">
    <source>
        <dbReference type="EMBL" id="MBA0761359.1"/>
    </source>
</evidence>
<proteinExistence type="predicted"/>
<name>A0A7J9DKX6_9ROSI</name>
<evidence type="ECO:0000313" key="2">
    <source>
        <dbReference type="Proteomes" id="UP000593568"/>
    </source>
</evidence>
<dbReference type="AlphaFoldDB" id="A0A7J9DKX6"/>
<organism evidence="1 2">
    <name type="scientific">Gossypium trilobum</name>
    <dbReference type="NCBI Taxonomy" id="34281"/>
    <lineage>
        <taxon>Eukaryota</taxon>
        <taxon>Viridiplantae</taxon>
        <taxon>Streptophyta</taxon>
        <taxon>Embryophyta</taxon>
        <taxon>Tracheophyta</taxon>
        <taxon>Spermatophyta</taxon>
        <taxon>Magnoliopsida</taxon>
        <taxon>eudicotyledons</taxon>
        <taxon>Gunneridae</taxon>
        <taxon>Pentapetalae</taxon>
        <taxon>rosids</taxon>
        <taxon>malvids</taxon>
        <taxon>Malvales</taxon>
        <taxon>Malvaceae</taxon>
        <taxon>Malvoideae</taxon>
        <taxon>Gossypium</taxon>
    </lineage>
</organism>